<dbReference type="Pfam" id="PF20414">
    <property type="entry name" value="DUF6698"/>
    <property type="match status" value="1"/>
</dbReference>
<organism evidence="2 3">
    <name type="scientific">Mycena pura</name>
    <dbReference type="NCBI Taxonomy" id="153505"/>
    <lineage>
        <taxon>Eukaryota</taxon>
        <taxon>Fungi</taxon>
        <taxon>Dikarya</taxon>
        <taxon>Basidiomycota</taxon>
        <taxon>Agaricomycotina</taxon>
        <taxon>Agaricomycetes</taxon>
        <taxon>Agaricomycetidae</taxon>
        <taxon>Agaricales</taxon>
        <taxon>Marasmiineae</taxon>
        <taxon>Mycenaceae</taxon>
        <taxon>Mycena</taxon>
    </lineage>
</organism>
<sequence length="507" mass="55604">MSHLSTLRPARAHSPPPDEDNPVDPQQDIHARLKRRITELERERDANAHAKPATSRIIELEKLIRSLKKRLVGVDMDRYNQTLTELRGASAAVGDDNNSVGSAIVVFLPQPSTVEEALDPSSRENRGLESSITGPLLCPAVHNWNDQTTRANVIYGKADEVIADKWPLCIYGNSEYNPEKEFAGFLKAKSLVQAAMHIFTSPGPASNANEPGRYVGDSEAEQENIDPSAVRAQEPARKRCKKMHKFGIGHVTPCMIAYAAVLSCWCPLAIEQSPGSNEQKELDLESATMQLFAAAVAASPPATHYNVAQSDAAYGTVSRGRQARTREIQHHLIIHPHHLTQPHTRPFAAHSDGGKSPTDWRQRHGGSVKYHRDSVSGLLPSLASLSSVGRRVSSSFAAPHSDGGESPTDWKQRHGGSVKYHRDSCWHGSAAPQSDGSESPTDWRQRHGGSMKYHRDSVTGRLPSLASLRWHSTILFRKGGVLKLELLSRQSAEPQVSRAALEIERGA</sequence>
<name>A0AAD6UMG7_9AGAR</name>
<evidence type="ECO:0000313" key="2">
    <source>
        <dbReference type="EMBL" id="KAJ7190783.1"/>
    </source>
</evidence>
<gene>
    <name evidence="2" type="ORF">GGX14DRAFT_407757</name>
</gene>
<feature type="region of interest" description="Disordered" evidence="1">
    <location>
        <begin position="394"/>
        <end position="456"/>
    </location>
</feature>
<evidence type="ECO:0000256" key="1">
    <source>
        <dbReference type="SAM" id="MobiDB-lite"/>
    </source>
</evidence>
<dbReference type="AlphaFoldDB" id="A0AAD6UMG7"/>
<dbReference type="EMBL" id="JARJCW010000143">
    <property type="protein sequence ID" value="KAJ7190783.1"/>
    <property type="molecule type" value="Genomic_DNA"/>
</dbReference>
<proteinExistence type="predicted"/>
<comment type="caution">
    <text evidence="2">The sequence shown here is derived from an EMBL/GenBank/DDBJ whole genome shotgun (WGS) entry which is preliminary data.</text>
</comment>
<keyword evidence="3" id="KW-1185">Reference proteome</keyword>
<feature type="region of interest" description="Disordered" evidence="1">
    <location>
        <begin position="1"/>
        <end position="26"/>
    </location>
</feature>
<evidence type="ECO:0000313" key="3">
    <source>
        <dbReference type="Proteomes" id="UP001219525"/>
    </source>
</evidence>
<feature type="compositionally biased region" description="Polar residues" evidence="1">
    <location>
        <begin position="431"/>
        <end position="442"/>
    </location>
</feature>
<accession>A0AAD6UMG7</accession>
<feature type="region of interest" description="Disordered" evidence="1">
    <location>
        <begin position="341"/>
        <end position="372"/>
    </location>
</feature>
<reference evidence="2" key="1">
    <citation type="submission" date="2023-03" db="EMBL/GenBank/DDBJ databases">
        <title>Massive genome expansion in bonnet fungi (Mycena s.s.) driven by repeated elements and novel gene families across ecological guilds.</title>
        <authorList>
            <consortium name="Lawrence Berkeley National Laboratory"/>
            <person name="Harder C.B."/>
            <person name="Miyauchi S."/>
            <person name="Viragh M."/>
            <person name="Kuo A."/>
            <person name="Thoen E."/>
            <person name="Andreopoulos B."/>
            <person name="Lu D."/>
            <person name="Skrede I."/>
            <person name="Drula E."/>
            <person name="Henrissat B."/>
            <person name="Morin E."/>
            <person name="Kohler A."/>
            <person name="Barry K."/>
            <person name="LaButti K."/>
            <person name="Morin E."/>
            <person name="Salamov A."/>
            <person name="Lipzen A."/>
            <person name="Mereny Z."/>
            <person name="Hegedus B."/>
            <person name="Baldrian P."/>
            <person name="Stursova M."/>
            <person name="Weitz H."/>
            <person name="Taylor A."/>
            <person name="Grigoriev I.V."/>
            <person name="Nagy L.G."/>
            <person name="Martin F."/>
            <person name="Kauserud H."/>
        </authorList>
    </citation>
    <scope>NUCLEOTIDE SEQUENCE</scope>
    <source>
        <strain evidence="2">9144</strain>
    </source>
</reference>
<dbReference type="InterPro" id="IPR046521">
    <property type="entry name" value="DUF6698"/>
</dbReference>
<dbReference type="Proteomes" id="UP001219525">
    <property type="component" value="Unassembled WGS sequence"/>
</dbReference>
<protein>
    <submittedName>
        <fullName evidence="2">Uncharacterized protein</fullName>
    </submittedName>
</protein>